<sequence length="200" mass="22221">MSDSTTPTTETKPEETKTEETPAVAAEGQTPAAEETKTEETPAPAAEGQTPAAEGAAAEGDLSEVKVVTNEENEETLFKVRAKLFRFAKETSEWKERGVGDVKFLKHKESGKIRVLMRREKTLKICANHYILPAIKLETNAGSDRSWVWTAYSDVSDEEAGVRDDVLAIRFANSENATKFKEEFEKCQAEMEKLSSDKKE</sequence>
<dbReference type="PROSITE" id="PS50196">
    <property type="entry name" value="RANBD1"/>
    <property type="match status" value="1"/>
</dbReference>
<protein>
    <submittedName>
        <fullName evidence="3">RanBP1 domain containing protein</fullName>
    </submittedName>
</protein>
<dbReference type="InterPro" id="IPR000156">
    <property type="entry name" value="Ran_bind_dom"/>
</dbReference>
<proteinExistence type="predicted"/>
<dbReference type="InterPro" id="IPR045256">
    <property type="entry name" value="RanBP1_RanBD"/>
</dbReference>
<dbReference type="EMBL" id="KB007932">
    <property type="protein sequence ID" value="ELR19628.1"/>
    <property type="molecule type" value="Genomic_DNA"/>
</dbReference>
<dbReference type="PANTHER" id="PTHR23138:SF87">
    <property type="entry name" value="E3 SUMO-PROTEIN LIGASE RANBP2"/>
    <property type="match status" value="1"/>
</dbReference>
<dbReference type="InterPro" id="IPR011993">
    <property type="entry name" value="PH-like_dom_sf"/>
</dbReference>
<dbReference type="KEGG" id="acan:ACA1_198490"/>
<dbReference type="AlphaFoldDB" id="L8H4I5"/>
<reference evidence="3 4" key="1">
    <citation type="journal article" date="2013" name="Genome Biol.">
        <title>Genome of Acanthamoeba castellanii highlights extensive lateral gene transfer and early evolution of tyrosine kinase signaling.</title>
        <authorList>
            <person name="Clarke M."/>
            <person name="Lohan A.J."/>
            <person name="Liu B."/>
            <person name="Lagkouvardos I."/>
            <person name="Roy S."/>
            <person name="Zafar N."/>
            <person name="Bertelli C."/>
            <person name="Schilde C."/>
            <person name="Kianianmomeni A."/>
            <person name="Burglin T.R."/>
            <person name="Frech C."/>
            <person name="Turcotte B."/>
            <person name="Kopec K.O."/>
            <person name="Synnott J.M."/>
            <person name="Choo C."/>
            <person name="Paponov I."/>
            <person name="Finkler A."/>
            <person name="Soon Heng Tan C."/>
            <person name="Hutchins A.P."/>
            <person name="Weinmeier T."/>
            <person name="Rattei T."/>
            <person name="Chu J.S."/>
            <person name="Gimenez G."/>
            <person name="Irimia M."/>
            <person name="Rigden D.J."/>
            <person name="Fitzpatrick D.A."/>
            <person name="Lorenzo-Morales J."/>
            <person name="Bateman A."/>
            <person name="Chiu C.H."/>
            <person name="Tang P."/>
            <person name="Hegemann P."/>
            <person name="Fromm H."/>
            <person name="Raoult D."/>
            <person name="Greub G."/>
            <person name="Miranda-Saavedra D."/>
            <person name="Chen N."/>
            <person name="Nash P."/>
            <person name="Ginger M.L."/>
            <person name="Horn M."/>
            <person name="Schaap P."/>
            <person name="Caler L."/>
            <person name="Loftus B."/>
        </authorList>
    </citation>
    <scope>NUCLEOTIDE SEQUENCE [LARGE SCALE GENOMIC DNA]</scope>
    <source>
        <strain evidence="3 4">Neff</strain>
    </source>
</reference>
<gene>
    <name evidence="3" type="ORF">ACA1_198490</name>
</gene>
<feature type="domain" description="RanBD1" evidence="2">
    <location>
        <begin position="52"/>
        <end position="193"/>
    </location>
</feature>
<dbReference type="CDD" id="cd13179">
    <property type="entry name" value="RanBD_RanBP1"/>
    <property type="match status" value="1"/>
</dbReference>
<dbReference type="GeneID" id="14920452"/>
<dbReference type="SMART" id="SM00160">
    <property type="entry name" value="RanBD"/>
    <property type="match status" value="1"/>
</dbReference>
<accession>L8H4I5</accession>
<evidence type="ECO:0000256" key="1">
    <source>
        <dbReference type="SAM" id="MobiDB-lite"/>
    </source>
</evidence>
<feature type="compositionally biased region" description="Basic and acidic residues" evidence="1">
    <location>
        <begin position="11"/>
        <end position="20"/>
    </location>
</feature>
<name>L8H4I5_ACACF</name>
<dbReference type="OMA" id="NVIWQDT"/>
<evidence type="ECO:0000313" key="4">
    <source>
        <dbReference type="Proteomes" id="UP000011083"/>
    </source>
</evidence>
<dbReference type="Gene3D" id="2.30.29.30">
    <property type="entry name" value="Pleckstrin-homology domain (PH domain)/Phosphotyrosine-binding domain (PTB)"/>
    <property type="match status" value="1"/>
</dbReference>
<feature type="compositionally biased region" description="Low complexity" evidence="1">
    <location>
        <begin position="41"/>
        <end position="61"/>
    </location>
</feature>
<dbReference type="OrthoDB" id="2357150at2759"/>
<dbReference type="GO" id="GO:0005096">
    <property type="term" value="F:GTPase activator activity"/>
    <property type="evidence" value="ECO:0007669"/>
    <property type="project" value="TreeGrafter"/>
</dbReference>
<dbReference type="PANTHER" id="PTHR23138">
    <property type="entry name" value="RAN BINDING PROTEIN"/>
    <property type="match status" value="1"/>
</dbReference>
<feature type="region of interest" description="Disordered" evidence="1">
    <location>
        <begin position="1"/>
        <end position="61"/>
    </location>
</feature>
<dbReference type="GO" id="GO:0005643">
    <property type="term" value="C:nuclear pore"/>
    <property type="evidence" value="ECO:0007669"/>
    <property type="project" value="TreeGrafter"/>
</dbReference>
<dbReference type="GO" id="GO:0006913">
    <property type="term" value="P:nucleocytoplasmic transport"/>
    <property type="evidence" value="ECO:0007669"/>
    <property type="project" value="InterPro"/>
</dbReference>
<dbReference type="InterPro" id="IPR045255">
    <property type="entry name" value="RanBP1-like"/>
</dbReference>
<dbReference type="STRING" id="1257118.L8H4I5"/>
<evidence type="ECO:0000259" key="2">
    <source>
        <dbReference type="PROSITE" id="PS50196"/>
    </source>
</evidence>
<dbReference type="Pfam" id="PF00638">
    <property type="entry name" value="Ran_BP1"/>
    <property type="match status" value="1"/>
</dbReference>
<evidence type="ECO:0000313" key="3">
    <source>
        <dbReference type="EMBL" id="ELR19628.1"/>
    </source>
</evidence>
<dbReference type="GO" id="GO:0005737">
    <property type="term" value="C:cytoplasm"/>
    <property type="evidence" value="ECO:0007669"/>
    <property type="project" value="TreeGrafter"/>
</dbReference>
<keyword evidence="4" id="KW-1185">Reference proteome</keyword>
<dbReference type="FunFam" id="2.30.29.30:FF:000312">
    <property type="entry name" value="Ran binding protein 1"/>
    <property type="match status" value="1"/>
</dbReference>
<dbReference type="Proteomes" id="UP000011083">
    <property type="component" value="Unassembled WGS sequence"/>
</dbReference>
<dbReference type="VEuPathDB" id="AmoebaDB:ACA1_198490"/>
<organism evidence="3 4">
    <name type="scientific">Acanthamoeba castellanii (strain ATCC 30010 / Neff)</name>
    <dbReference type="NCBI Taxonomy" id="1257118"/>
    <lineage>
        <taxon>Eukaryota</taxon>
        <taxon>Amoebozoa</taxon>
        <taxon>Discosea</taxon>
        <taxon>Longamoebia</taxon>
        <taxon>Centramoebida</taxon>
        <taxon>Acanthamoebidae</taxon>
        <taxon>Acanthamoeba</taxon>
    </lineage>
</organism>
<dbReference type="RefSeq" id="XP_004341720.1">
    <property type="nucleotide sequence ID" value="XM_004341672.1"/>
</dbReference>
<feature type="compositionally biased region" description="Low complexity" evidence="1">
    <location>
        <begin position="1"/>
        <end position="10"/>
    </location>
</feature>
<dbReference type="SUPFAM" id="SSF50729">
    <property type="entry name" value="PH domain-like"/>
    <property type="match status" value="1"/>
</dbReference>